<accession>A0A9X1FVT1</accession>
<dbReference type="RefSeq" id="WP_219503021.1">
    <property type="nucleotide sequence ID" value="NZ_JAHXDN010000003.1"/>
</dbReference>
<dbReference type="Pfam" id="PF13472">
    <property type="entry name" value="Lipase_GDSL_2"/>
    <property type="match status" value="1"/>
</dbReference>
<gene>
    <name evidence="2" type="ORF">KX928_12910</name>
</gene>
<dbReference type="GO" id="GO:0016787">
    <property type="term" value="F:hydrolase activity"/>
    <property type="evidence" value="ECO:0007669"/>
    <property type="project" value="UniProtKB-KW"/>
</dbReference>
<dbReference type="Proteomes" id="UP001138661">
    <property type="component" value="Unassembled WGS sequence"/>
</dbReference>
<name>A0A9X1FVT1_9RHOB</name>
<evidence type="ECO:0000313" key="2">
    <source>
        <dbReference type="EMBL" id="MBW4708684.1"/>
    </source>
</evidence>
<dbReference type="CDD" id="cd01836">
    <property type="entry name" value="FeeA_FeeB_like"/>
    <property type="match status" value="1"/>
</dbReference>
<dbReference type="EMBL" id="JAHXDN010000003">
    <property type="protein sequence ID" value="MBW4708684.1"/>
    <property type="molecule type" value="Genomic_DNA"/>
</dbReference>
<reference evidence="2" key="1">
    <citation type="submission" date="2021-07" db="EMBL/GenBank/DDBJ databases">
        <title>Roseobacter insulae sp. nov., isolated from a tidal flat.</title>
        <authorList>
            <person name="Park S."/>
            <person name="Yoon J.-H."/>
        </authorList>
    </citation>
    <scope>NUCLEOTIDE SEQUENCE</scope>
    <source>
        <strain evidence="2">YSTF-M11</strain>
    </source>
</reference>
<keyword evidence="2" id="KW-0378">Hydrolase</keyword>
<organism evidence="2 3">
    <name type="scientific">Roseobacter insulae</name>
    <dbReference type="NCBI Taxonomy" id="2859783"/>
    <lineage>
        <taxon>Bacteria</taxon>
        <taxon>Pseudomonadati</taxon>
        <taxon>Pseudomonadota</taxon>
        <taxon>Alphaproteobacteria</taxon>
        <taxon>Rhodobacterales</taxon>
        <taxon>Roseobacteraceae</taxon>
        <taxon>Roseobacter</taxon>
    </lineage>
</organism>
<evidence type="ECO:0000313" key="3">
    <source>
        <dbReference type="Proteomes" id="UP001138661"/>
    </source>
</evidence>
<protein>
    <submittedName>
        <fullName evidence="2">SGNH/GDSL hydrolase family protein</fullName>
    </submittedName>
</protein>
<proteinExistence type="predicted"/>
<dbReference type="AlphaFoldDB" id="A0A9X1FVT1"/>
<comment type="caution">
    <text evidence="2">The sequence shown here is derived from an EMBL/GenBank/DDBJ whole genome shotgun (WGS) entry which is preliminary data.</text>
</comment>
<sequence length="234" mass="25030">MKRLLSAPVLVAQALYVIARTPRLPEPEGHRTGEAGQGRPLRLLIVGDSSAAGVGADQQEDALSGQLVAPLAAEFCVSWRLIAQTGLTTRKLTERLAAEPGGSFDIAVTALGVNDVTRLTPADRWVAQTRALHELLRSHFGVSQIYVTAVPPLQAFPALPDPLAGFLGRHAAVLSSALSRAQTERTTARVVQPDWGLDPDVMASDGFHPGPALYQRWGAEMARHILSDLREPAS</sequence>
<feature type="domain" description="SGNH hydrolase-type esterase" evidence="1">
    <location>
        <begin position="46"/>
        <end position="216"/>
    </location>
</feature>
<evidence type="ECO:0000259" key="1">
    <source>
        <dbReference type="Pfam" id="PF13472"/>
    </source>
</evidence>
<keyword evidence="3" id="KW-1185">Reference proteome</keyword>
<dbReference type="InterPro" id="IPR013830">
    <property type="entry name" value="SGNH_hydro"/>
</dbReference>